<dbReference type="WBParaSite" id="SPAL_0000704400.1">
    <property type="protein sequence ID" value="SPAL_0000704400.1"/>
    <property type="gene ID" value="SPAL_0000704400"/>
</dbReference>
<dbReference type="InterPro" id="IPR051693">
    <property type="entry name" value="UPF0046_metallophosphoest"/>
</dbReference>
<dbReference type="WBParaSite" id="SPAL_0000518000.1">
    <property type="protein sequence ID" value="SPAL_0000518000.1"/>
    <property type="gene ID" value="SPAL_0000518000"/>
</dbReference>
<organism evidence="3 4">
    <name type="scientific">Strongyloides papillosus</name>
    <name type="common">Intestinal threadworm</name>
    <dbReference type="NCBI Taxonomy" id="174720"/>
    <lineage>
        <taxon>Eukaryota</taxon>
        <taxon>Metazoa</taxon>
        <taxon>Ecdysozoa</taxon>
        <taxon>Nematoda</taxon>
        <taxon>Chromadorea</taxon>
        <taxon>Rhabditida</taxon>
        <taxon>Tylenchina</taxon>
        <taxon>Panagrolaimomorpha</taxon>
        <taxon>Strongyloidoidea</taxon>
        <taxon>Strongyloididae</taxon>
        <taxon>Strongyloides</taxon>
    </lineage>
</organism>
<reference evidence="4 5" key="1">
    <citation type="submission" date="2017-02" db="UniProtKB">
        <authorList>
            <consortium name="WormBaseParasite"/>
        </authorList>
    </citation>
    <scope>IDENTIFICATION</scope>
</reference>
<evidence type="ECO:0000256" key="1">
    <source>
        <dbReference type="ARBA" id="ARBA00007993"/>
    </source>
</evidence>
<dbReference type="SUPFAM" id="SSF56300">
    <property type="entry name" value="Metallo-dependent phosphatases"/>
    <property type="match status" value="1"/>
</dbReference>
<evidence type="ECO:0000313" key="4">
    <source>
        <dbReference type="WBParaSite" id="SPAL_0000518000.1"/>
    </source>
</evidence>
<dbReference type="InterPro" id="IPR029052">
    <property type="entry name" value="Metallo-depent_PP-like"/>
</dbReference>
<accession>A0A0N5BGT0</accession>
<proteinExistence type="inferred from homology"/>
<dbReference type="GO" id="GO:0016787">
    <property type="term" value="F:hydrolase activity"/>
    <property type="evidence" value="ECO:0007669"/>
    <property type="project" value="InterPro"/>
</dbReference>
<evidence type="ECO:0000313" key="3">
    <source>
        <dbReference type="Proteomes" id="UP000046392"/>
    </source>
</evidence>
<dbReference type="InterPro" id="IPR004843">
    <property type="entry name" value="Calcineurin-like_PHP"/>
</dbReference>
<dbReference type="Pfam" id="PF00149">
    <property type="entry name" value="Metallophos"/>
    <property type="match status" value="1"/>
</dbReference>
<evidence type="ECO:0000313" key="5">
    <source>
        <dbReference type="WBParaSite" id="SPAL_0000704400.1"/>
    </source>
</evidence>
<dbReference type="Gene3D" id="3.60.21.10">
    <property type="match status" value="1"/>
</dbReference>
<dbReference type="PANTHER" id="PTHR12905">
    <property type="entry name" value="METALLOPHOSPHOESTERASE"/>
    <property type="match status" value="1"/>
</dbReference>
<sequence>MDKIVIDPRTELYSTDELWDNFYSKERIVKKVKFSCHLNDKPENSVRIVCISDTHNKLSEIAPFIPPGDILIHAGDFTNFGSIEEIDKFNDDLQKLPHTYKVIIAGNHELGFQDNEDESLRDEIYLNKGTKKGYERLQNCIYLQDKTIEVSDIFKKMFPQIVGQLQ</sequence>
<evidence type="ECO:0000259" key="2">
    <source>
        <dbReference type="Pfam" id="PF00149"/>
    </source>
</evidence>
<dbReference type="AlphaFoldDB" id="A0A0N5BGT0"/>
<protein>
    <submittedName>
        <fullName evidence="4 5">Metallophos domain-containing protein</fullName>
    </submittedName>
</protein>
<keyword evidence="3" id="KW-1185">Reference proteome</keyword>
<dbReference type="STRING" id="174720.A0A0N5BGT0"/>
<name>A0A0N5BGT0_STREA</name>
<dbReference type="Proteomes" id="UP000046392">
    <property type="component" value="Unplaced"/>
</dbReference>
<comment type="similarity">
    <text evidence="1">Belongs to the UPF0046 family.</text>
</comment>
<feature type="domain" description="Calcineurin-like phosphoesterase" evidence="2">
    <location>
        <begin position="47"/>
        <end position="145"/>
    </location>
</feature>
<dbReference type="PANTHER" id="PTHR12905:SF19">
    <property type="entry name" value="UPF0046 PROTEIN K07C11.7"/>
    <property type="match status" value="1"/>
</dbReference>